<accession>A0A1A5JT53</accession>
<evidence type="ECO:0000256" key="1">
    <source>
        <dbReference type="ARBA" id="ARBA00023125"/>
    </source>
</evidence>
<feature type="domain" description="HTH tetR-type" evidence="3">
    <location>
        <begin position="17"/>
        <end position="77"/>
    </location>
</feature>
<dbReference type="EMBL" id="LZTJ01000001">
    <property type="protein sequence ID" value="OBP82768.1"/>
    <property type="molecule type" value="Genomic_DNA"/>
</dbReference>
<dbReference type="InterPro" id="IPR036271">
    <property type="entry name" value="Tet_transcr_reg_TetR-rel_C_sf"/>
</dbReference>
<dbReference type="GO" id="GO:0003700">
    <property type="term" value="F:DNA-binding transcription factor activity"/>
    <property type="evidence" value="ECO:0007669"/>
    <property type="project" value="TreeGrafter"/>
</dbReference>
<dbReference type="OrthoDB" id="2356263at2"/>
<gene>
    <name evidence="4" type="ORF">BAE39_04290</name>
</gene>
<dbReference type="InterPro" id="IPR050109">
    <property type="entry name" value="HTH-type_TetR-like_transc_reg"/>
</dbReference>
<dbReference type="InterPro" id="IPR015292">
    <property type="entry name" value="Tscrpt_reg_YbiH_C"/>
</dbReference>
<dbReference type="GO" id="GO:0000976">
    <property type="term" value="F:transcription cis-regulatory region binding"/>
    <property type="evidence" value="ECO:0007669"/>
    <property type="project" value="TreeGrafter"/>
</dbReference>
<evidence type="ECO:0000259" key="3">
    <source>
        <dbReference type="PROSITE" id="PS50977"/>
    </source>
</evidence>
<evidence type="ECO:0000313" key="4">
    <source>
        <dbReference type="EMBL" id="OBP82768.1"/>
    </source>
</evidence>
<dbReference type="AlphaFoldDB" id="A0A1A5JT53"/>
<dbReference type="InterPro" id="IPR009057">
    <property type="entry name" value="Homeodomain-like_sf"/>
</dbReference>
<sequence length="246" mass="26206">MIKLPDAKSSRRETSPELTRATLVQAALKLFGRQGFDGTSTREIAAEAQANIGSIAYHFGGKEGLRAAVADYIVETVQAVAGRALAAGQAPGSGQAAPAGDPEAARAQLFAAIEGIVGFVVAQPHAGEIVQFLLRELQHPTAALDRIYDGVFEPTHRRLCHLWEQATGEPAESERTRLTVFTLIGQVVYFRIGREAVKRRMGWHDIGAAEAAKVVAVTTDNLSAILAARMGSKPKMGSKPPIGSKQ</sequence>
<dbReference type="Pfam" id="PF00440">
    <property type="entry name" value="TetR_N"/>
    <property type="match status" value="1"/>
</dbReference>
<dbReference type="PANTHER" id="PTHR30055">
    <property type="entry name" value="HTH-TYPE TRANSCRIPTIONAL REGULATOR RUTR"/>
    <property type="match status" value="1"/>
</dbReference>
<dbReference type="GeneID" id="66681045"/>
<dbReference type="PANTHER" id="PTHR30055:SF226">
    <property type="entry name" value="HTH-TYPE TRANSCRIPTIONAL REGULATOR PKSA"/>
    <property type="match status" value="1"/>
</dbReference>
<dbReference type="SUPFAM" id="SSF48498">
    <property type="entry name" value="Tetracyclin repressor-like, C-terminal domain"/>
    <property type="match status" value="1"/>
</dbReference>
<evidence type="ECO:0000313" key="5">
    <source>
        <dbReference type="Proteomes" id="UP000093748"/>
    </source>
</evidence>
<dbReference type="SUPFAM" id="SSF46689">
    <property type="entry name" value="Homeodomain-like"/>
    <property type="match status" value="1"/>
</dbReference>
<dbReference type="Pfam" id="PF09209">
    <property type="entry name" value="CecR_C"/>
    <property type="match status" value="1"/>
</dbReference>
<dbReference type="PROSITE" id="PS50977">
    <property type="entry name" value="HTH_TETR_2"/>
    <property type="match status" value="1"/>
</dbReference>
<dbReference type="PRINTS" id="PR00455">
    <property type="entry name" value="HTHTETR"/>
</dbReference>
<protein>
    <submittedName>
        <fullName evidence="4">TetR family transcriptional regulator</fullName>
    </submittedName>
</protein>
<keyword evidence="1 2" id="KW-0238">DNA-binding</keyword>
<organism evidence="4 5">
    <name type="scientific">Rhizobium loti</name>
    <name type="common">Mesorhizobium loti</name>
    <dbReference type="NCBI Taxonomy" id="381"/>
    <lineage>
        <taxon>Bacteria</taxon>
        <taxon>Pseudomonadati</taxon>
        <taxon>Pseudomonadota</taxon>
        <taxon>Alphaproteobacteria</taxon>
        <taxon>Hyphomicrobiales</taxon>
        <taxon>Phyllobacteriaceae</taxon>
        <taxon>Mesorhizobium</taxon>
    </lineage>
</organism>
<feature type="DNA-binding region" description="H-T-H motif" evidence="2">
    <location>
        <begin position="40"/>
        <end position="59"/>
    </location>
</feature>
<dbReference type="Proteomes" id="UP000093748">
    <property type="component" value="Unassembled WGS sequence"/>
</dbReference>
<dbReference type="RefSeq" id="WP_032932399.1">
    <property type="nucleotide sequence ID" value="NZ_LZTH01000034.1"/>
</dbReference>
<dbReference type="Gene3D" id="1.10.10.60">
    <property type="entry name" value="Homeodomain-like"/>
    <property type="match status" value="1"/>
</dbReference>
<proteinExistence type="predicted"/>
<dbReference type="InterPro" id="IPR001647">
    <property type="entry name" value="HTH_TetR"/>
</dbReference>
<reference evidence="5" key="1">
    <citation type="submission" date="2016-06" db="EMBL/GenBank/DDBJ databases">
        <title>NZP2037 Pacbio-Illumina hybrid assembly.</title>
        <authorList>
            <person name="Ramsay J.P."/>
        </authorList>
    </citation>
    <scope>NUCLEOTIDE SEQUENCE [LARGE SCALE GENOMIC DNA]</scope>
    <source>
        <strain evidence="5">R7ANS::ICEMlSym2042</strain>
    </source>
</reference>
<comment type="caution">
    <text evidence="4">The sequence shown here is derived from an EMBL/GenBank/DDBJ whole genome shotgun (WGS) entry which is preliminary data.</text>
</comment>
<dbReference type="Gene3D" id="1.10.357.10">
    <property type="entry name" value="Tetracycline Repressor, domain 2"/>
    <property type="match status" value="1"/>
</dbReference>
<name>A0A1A5JT53_RHILI</name>
<evidence type="ECO:0000256" key="2">
    <source>
        <dbReference type="PROSITE-ProRule" id="PRU00335"/>
    </source>
</evidence>